<protein>
    <submittedName>
        <fullName evidence="3">Uncharacterized protein</fullName>
    </submittedName>
</protein>
<reference evidence="3" key="1">
    <citation type="journal article" date="2021" name="Sci. Adv.">
        <title>The American lobster genome reveals insights on longevity, neural, and immune adaptations.</title>
        <authorList>
            <person name="Polinski J.M."/>
            <person name="Zimin A.V."/>
            <person name="Clark K.F."/>
            <person name="Kohn A.B."/>
            <person name="Sadowski N."/>
            <person name="Timp W."/>
            <person name="Ptitsyn A."/>
            <person name="Khanna P."/>
            <person name="Romanova D.Y."/>
            <person name="Williams P."/>
            <person name="Greenwood S.J."/>
            <person name="Moroz L.L."/>
            <person name="Walt D.R."/>
            <person name="Bodnar A.G."/>
        </authorList>
    </citation>
    <scope>NUCLEOTIDE SEQUENCE</scope>
    <source>
        <strain evidence="3">GMGI-L3</strain>
    </source>
</reference>
<keyword evidence="2" id="KW-0812">Transmembrane</keyword>
<feature type="compositionally biased region" description="Basic residues" evidence="1">
    <location>
        <begin position="149"/>
        <end position="168"/>
    </location>
</feature>
<feature type="region of interest" description="Disordered" evidence="1">
    <location>
        <begin position="97"/>
        <end position="188"/>
    </location>
</feature>
<keyword evidence="2" id="KW-1133">Transmembrane helix</keyword>
<keyword evidence="4" id="KW-1185">Reference proteome</keyword>
<evidence type="ECO:0000256" key="2">
    <source>
        <dbReference type="SAM" id="Phobius"/>
    </source>
</evidence>
<feature type="transmembrane region" description="Helical" evidence="2">
    <location>
        <begin position="21"/>
        <end position="41"/>
    </location>
</feature>
<evidence type="ECO:0000256" key="1">
    <source>
        <dbReference type="SAM" id="MobiDB-lite"/>
    </source>
</evidence>
<dbReference type="EMBL" id="JAHLQT010011632">
    <property type="protein sequence ID" value="KAG7171969.1"/>
    <property type="molecule type" value="Genomic_DNA"/>
</dbReference>
<organism evidence="3 4">
    <name type="scientific">Homarus americanus</name>
    <name type="common">American lobster</name>
    <dbReference type="NCBI Taxonomy" id="6706"/>
    <lineage>
        <taxon>Eukaryota</taxon>
        <taxon>Metazoa</taxon>
        <taxon>Ecdysozoa</taxon>
        <taxon>Arthropoda</taxon>
        <taxon>Crustacea</taxon>
        <taxon>Multicrustacea</taxon>
        <taxon>Malacostraca</taxon>
        <taxon>Eumalacostraca</taxon>
        <taxon>Eucarida</taxon>
        <taxon>Decapoda</taxon>
        <taxon>Pleocyemata</taxon>
        <taxon>Astacidea</taxon>
        <taxon>Nephropoidea</taxon>
        <taxon>Nephropidae</taxon>
        <taxon>Homarus</taxon>
    </lineage>
</organism>
<gene>
    <name evidence="3" type="ORF">Hamer_G000927</name>
</gene>
<feature type="compositionally biased region" description="Basic residues" evidence="1">
    <location>
        <begin position="125"/>
        <end position="136"/>
    </location>
</feature>
<evidence type="ECO:0000313" key="3">
    <source>
        <dbReference type="EMBL" id="KAG7171969.1"/>
    </source>
</evidence>
<dbReference type="Proteomes" id="UP000747542">
    <property type="component" value="Unassembled WGS sequence"/>
</dbReference>
<evidence type="ECO:0000313" key="4">
    <source>
        <dbReference type="Proteomes" id="UP000747542"/>
    </source>
</evidence>
<name>A0A8J5N2K4_HOMAM</name>
<dbReference type="AlphaFoldDB" id="A0A8J5N2K4"/>
<comment type="caution">
    <text evidence="3">The sequence shown here is derived from an EMBL/GenBank/DDBJ whole genome shotgun (WGS) entry which is preliminary data.</text>
</comment>
<proteinExistence type="predicted"/>
<sequence length="188" mass="21671">MWRGIRRRPHCRFYHSSRRRSVAVLEFSTAVSAVSGMAVTFCSGNYSDVRGGRLIQILHRRTTTSRSTRRPNHRLNTHTINAILPPYAHHPHLQRTTPTIDATPPPSTHHPHHQRTTPTIDATPFHRRTTLRHRRNTPTIDTPPPLSTHHPHHRRTTPPSTHHPHHRCNPPPSTHHPHHRHTTPTIDA</sequence>
<accession>A0A8J5N2K4</accession>
<keyword evidence="2" id="KW-0472">Membrane</keyword>